<keyword evidence="3" id="KW-1185">Reference proteome</keyword>
<feature type="compositionally biased region" description="Polar residues" evidence="1">
    <location>
        <begin position="165"/>
        <end position="195"/>
    </location>
</feature>
<evidence type="ECO:0000313" key="2">
    <source>
        <dbReference type="EMBL" id="OWK62036.1"/>
    </source>
</evidence>
<evidence type="ECO:0000313" key="3">
    <source>
        <dbReference type="Proteomes" id="UP000197619"/>
    </source>
</evidence>
<evidence type="ECO:0000256" key="1">
    <source>
        <dbReference type="SAM" id="MobiDB-lite"/>
    </source>
</evidence>
<feature type="region of interest" description="Disordered" evidence="1">
    <location>
        <begin position="165"/>
        <end position="211"/>
    </location>
</feature>
<reference evidence="2 3" key="1">
    <citation type="submission" date="2017-05" db="EMBL/GenBank/DDBJ databases">
        <title>Genome of assembly of the Bengalese finch, Lonchura striata domestica.</title>
        <authorList>
            <person name="Colquitt B.M."/>
            <person name="Brainard M.S."/>
        </authorList>
    </citation>
    <scope>NUCLEOTIDE SEQUENCE [LARGE SCALE GENOMIC DNA]</scope>
    <source>
        <strain evidence="2">White83orange57</strain>
    </source>
</reference>
<dbReference type="EMBL" id="MUZQ01000032">
    <property type="protein sequence ID" value="OWK62036.1"/>
    <property type="molecule type" value="Genomic_DNA"/>
</dbReference>
<comment type="caution">
    <text evidence="2">The sequence shown here is derived from an EMBL/GenBank/DDBJ whole genome shotgun (WGS) entry which is preliminary data.</text>
</comment>
<accession>A0A218V7Y8</accession>
<gene>
    <name evidence="2" type="ORF">RLOC_00001515</name>
</gene>
<protein>
    <submittedName>
        <fullName evidence="2">Uncharacterized protein</fullName>
    </submittedName>
</protein>
<feature type="compositionally biased region" description="Polar residues" evidence="1">
    <location>
        <begin position="202"/>
        <end position="211"/>
    </location>
</feature>
<organism evidence="2 3">
    <name type="scientific">Lonchura striata</name>
    <name type="common">white-rumped munia</name>
    <dbReference type="NCBI Taxonomy" id="40157"/>
    <lineage>
        <taxon>Eukaryota</taxon>
        <taxon>Metazoa</taxon>
        <taxon>Chordata</taxon>
        <taxon>Craniata</taxon>
        <taxon>Vertebrata</taxon>
        <taxon>Euteleostomi</taxon>
        <taxon>Archelosauria</taxon>
        <taxon>Archosauria</taxon>
        <taxon>Dinosauria</taxon>
        <taxon>Saurischia</taxon>
        <taxon>Theropoda</taxon>
        <taxon>Coelurosauria</taxon>
        <taxon>Aves</taxon>
        <taxon>Neognathae</taxon>
        <taxon>Neoaves</taxon>
        <taxon>Telluraves</taxon>
        <taxon>Australaves</taxon>
        <taxon>Passeriformes</taxon>
        <taxon>Passeroidea</taxon>
        <taxon>Estrildidae</taxon>
        <taxon>Estrildinae</taxon>
        <taxon>Lonchura</taxon>
    </lineage>
</organism>
<dbReference type="AlphaFoldDB" id="A0A218V7Y8"/>
<sequence>MPLTQCLATSSAWDASCIGQTGNQQAQSQQNDFDCQGTLSPPEQGHMRPEAMRGLVPEMCAELFQNQKHLQDPMLPWLCQRLEALYGSQWWLTKNAEGHILQALCLCGLDGKLLFQMLQPDLEGYTAPLVYGLINVIVHGHSTEALRLLQSHAVGKKDHNTAASSTSCWEQSLASPTSSPEGSDMENQASTSQTAFHRDNDSPSSVSLSAE</sequence>
<name>A0A218V7Y8_9PASE</name>
<proteinExistence type="predicted"/>
<dbReference type="Proteomes" id="UP000197619">
    <property type="component" value="Unassembled WGS sequence"/>
</dbReference>